<evidence type="ECO:0000313" key="1">
    <source>
        <dbReference type="EMBL" id="EPR73773.1"/>
    </source>
</evidence>
<proteinExistence type="predicted"/>
<dbReference type="Proteomes" id="UP000014962">
    <property type="component" value="Unassembled WGS sequence"/>
</dbReference>
<evidence type="ECO:0000313" key="2">
    <source>
        <dbReference type="Proteomes" id="UP000014962"/>
    </source>
</evidence>
<gene>
    <name evidence="1" type="ORF">ADIWIN_1133</name>
</gene>
<dbReference type="AlphaFoldDB" id="S7XCQ6"/>
<reference evidence="1 2" key="1">
    <citation type="journal article" date="2013" name="Genome Announc.">
        <title>Draft Genome Sequence of Winogradskyella psychrotolerans RS-3T, Isolated from the Marine Transect of Kongsfjorden, Ny-Alesund, Svalbard, Arctic Ocean.</title>
        <authorList>
            <person name="Kumar Pinnaka A."/>
            <person name="Ara S."/>
            <person name="Singh A."/>
            <person name="Shivaji S."/>
        </authorList>
    </citation>
    <scope>NUCLEOTIDE SEQUENCE [LARGE SCALE GENOMIC DNA]</scope>
    <source>
        <strain evidence="1 2">RS-3</strain>
    </source>
</reference>
<protein>
    <submittedName>
        <fullName evidence="1">Uncharacterized protein</fullName>
    </submittedName>
</protein>
<keyword evidence="2" id="KW-1185">Reference proteome</keyword>
<comment type="caution">
    <text evidence="1">The sequence shown here is derived from an EMBL/GenBank/DDBJ whole genome shotgun (WGS) entry which is preliminary data.</text>
</comment>
<name>S7XCQ6_9FLAO</name>
<sequence length="37" mass="4227">MIIVLIINKKNPSMRFTSDNEPIFKAETILGEITFSD</sequence>
<accession>S7XCQ6</accession>
<organism evidence="1 2">
    <name type="scientific">Winogradskyella psychrotolerans RS-3</name>
    <dbReference type="NCBI Taxonomy" id="641526"/>
    <lineage>
        <taxon>Bacteria</taxon>
        <taxon>Pseudomonadati</taxon>
        <taxon>Bacteroidota</taxon>
        <taxon>Flavobacteriia</taxon>
        <taxon>Flavobacteriales</taxon>
        <taxon>Flavobacteriaceae</taxon>
        <taxon>Winogradskyella</taxon>
    </lineage>
</organism>
<dbReference type="EMBL" id="ATMR01000081">
    <property type="protein sequence ID" value="EPR73773.1"/>
    <property type="molecule type" value="Genomic_DNA"/>
</dbReference>